<dbReference type="Gene3D" id="3.10.450.50">
    <property type="match status" value="1"/>
</dbReference>
<evidence type="ECO:0000313" key="1">
    <source>
        <dbReference type="EMBL" id="EUC63040.1"/>
    </source>
</evidence>
<dbReference type="Proteomes" id="UP000030108">
    <property type="component" value="Unassembled WGS sequence"/>
</dbReference>
<feature type="non-terminal residue" evidence="1">
    <location>
        <position position="341"/>
    </location>
</feature>
<dbReference type="SUPFAM" id="SSF54427">
    <property type="entry name" value="NTF2-like"/>
    <property type="match status" value="2"/>
</dbReference>
<reference evidence="2" key="1">
    <citation type="journal article" date="2014" name="Genome Announc.">
        <title>Draft genome sequence of the plant-pathogenic soil fungus Rhizoctonia solani anastomosis group 3 strain Rhs1AP.</title>
        <authorList>
            <person name="Cubeta M.A."/>
            <person name="Thomas E."/>
            <person name="Dean R.A."/>
            <person name="Jabaji S."/>
            <person name="Neate S.M."/>
            <person name="Tavantzis S."/>
            <person name="Toda T."/>
            <person name="Vilgalys R."/>
            <person name="Bharathan N."/>
            <person name="Fedorova-Abrams N."/>
            <person name="Pakala S.B."/>
            <person name="Pakala S.M."/>
            <person name="Zafar N."/>
            <person name="Joardar V."/>
            <person name="Losada L."/>
            <person name="Nierman W.C."/>
        </authorList>
    </citation>
    <scope>NUCLEOTIDE SEQUENCE [LARGE SCALE GENOMIC DNA]</scope>
    <source>
        <strain evidence="2">AG-3</strain>
    </source>
</reference>
<sequence length="341" mass="38766">MPPSAPPASAPGLTDDQIRAEEAWLDEWIQAADSMDWSKWEKFWDSDAFLQFCDTPKLEGKDAIARHWQEKFGFLDQFKHARIVRRSFDVTSDLIYQTELLNYKIRGDPRAREIEVHALAVIHKKFGSSVVTGFEAYLDQQPITDIPSFVNAMAFATAQISAPGLAQDQLEAEQVWLKQFNQDGDSLDWSRWGKWWASGQCTGNGNRPGNLTEGYERVFAWRAGTYLTWLDAFLQFGNEPRIEGKGAIIKYLEPQMNVLESMHHEIIRLSFDEPLGLIYQTVIITYKVKGDLQGRAVQIPGLGVLHKRVGENLLMGFEVYIDKAPLQAVVKEVSEGNQKKE</sequence>
<proteinExistence type="predicted"/>
<protein>
    <submittedName>
        <fullName evidence="1">SnoaL-like domain protein</fullName>
    </submittedName>
</protein>
<dbReference type="EMBL" id="JATN01000317">
    <property type="protein sequence ID" value="EUC63040.1"/>
    <property type="molecule type" value="Genomic_DNA"/>
</dbReference>
<dbReference type="AlphaFoldDB" id="X8JGG3"/>
<dbReference type="OrthoDB" id="9983368at2759"/>
<accession>X8JGG3</accession>
<evidence type="ECO:0000313" key="2">
    <source>
        <dbReference type="Proteomes" id="UP000030108"/>
    </source>
</evidence>
<gene>
    <name evidence="1" type="ORF">RSOL_469530</name>
</gene>
<organism evidence="1 2">
    <name type="scientific">Rhizoctonia solani AG-3 Rhs1AP</name>
    <dbReference type="NCBI Taxonomy" id="1086054"/>
    <lineage>
        <taxon>Eukaryota</taxon>
        <taxon>Fungi</taxon>
        <taxon>Dikarya</taxon>
        <taxon>Basidiomycota</taxon>
        <taxon>Agaricomycotina</taxon>
        <taxon>Agaricomycetes</taxon>
        <taxon>Cantharellales</taxon>
        <taxon>Ceratobasidiaceae</taxon>
        <taxon>Rhizoctonia</taxon>
    </lineage>
</organism>
<name>X8JGG3_9AGAM</name>
<comment type="caution">
    <text evidence="1">The sequence shown here is derived from an EMBL/GenBank/DDBJ whole genome shotgun (WGS) entry which is preliminary data.</text>
</comment>
<dbReference type="InterPro" id="IPR032710">
    <property type="entry name" value="NTF2-like_dom_sf"/>
</dbReference>